<accession>A0A913ZF11</accession>
<dbReference type="Proteomes" id="UP000887568">
    <property type="component" value="Unplaced"/>
</dbReference>
<feature type="chain" id="PRO_5037725270" evidence="1">
    <location>
        <begin position="23"/>
        <end position="145"/>
    </location>
</feature>
<reference evidence="2" key="1">
    <citation type="submission" date="2022-11" db="UniProtKB">
        <authorList>
            <consortium name="EnsemblMetazoa"/>
        </authorList>
    </citation>
    <scope>IDENTIFICATION</scope>
</reference>
<dbReference type="GeneID" id="119723164"/>
<keyword evidence="1" id="KW-0732">Signal</keyword>
<sequence length="145" mass="16120">MFRPVAICAALCLVAAVGVAFADETDDLKLRALLTDFLENSKRGSDGCMKNLDNGPMAFNWVVQDADKSKFGNIGLWLFKIDGSDQVNFGITIDKYEELIRKTRQWTPQKGAHEKKIDFETDDAYLTMTINFMDGTPVSACLAKS</sequence>
<dbReference type="EnsemblMetazoa" id="XM_038193723.1">
    <property type="protein sequence ID" value="XP_038049651.1"/>
    <property type="gene ID" value="LOC119723164"/>
</dbReference>
<keyword evidence="3" id="KW-1185">Reference proteome</keyword>
<organism evidence="2 3">
    <name type="scientific">Patiria miniata</name>
    <name type="common">Bat star</name>
    <name type="synonym">Asterina miniata</name>
    <dbReference type="NCBI Taxonomy" id="46514"/>
    <lineage>
        <taxon>Eukaryota</taxon>
        <taxon>Metazoa</taxon>
        <taxon>Echinodermata</taxon>
        <taxon>Eleutherozoa</taxon>
        <taxon>Asterozoa</taxon>
        <taxon>Asteroidea</taxon>
        <taxon>Valvatacea</taxon>
        <taxon>Valvatida</taxon>
        <taxon>Asterinidae</taxon>
        <taxon>Patiria</taxon>
    </lineage>
</organism>
<evidence type="ECO:0000313" key="2">
    <source>
        <dbReference type="EnsemblMetazoa" id="XP_038049651.1"/>
    </source>
</evidence>
<dbReference type="RefSeq" id="XP_038049651.1">
    <property type="nucleotide sequence ID" value="XM_038193723.1"/>
</dbReference>
<proteinExistence type="predicted"/>
<dbReference type="AlphaFoldDB" id="A0A913ZF11"/>
<name>A0A913ZF11_PATMI</name>
<feature type="signal peptide" evidence="1">
    <location>
        <begin position="1"/>
        <end position="22"/>
    </location>
</feature>
<evidence type="ECO:0000313" key="3">
    <source>
        <dbReference type="Proteomes" id="UP000887568"/>
    </source>
</evidence>
<protein>
    <submittedName>
        <fullName evidence="2">Uncharacterized protein</fullName>
    </submittedName>
</protein>
<evidence type="ECO:0000256" key="1">
    <source>
        <dbReference type="SAM" id="SignalP"/>
    </source>
</evidence>